<organism evidence="12 13">
    <name type="scientific">candidate division WWE3 bacterium CG22_combo_CG10-13_8_21_14_all_39_12</name>
    <dbReference type="NCBI Taxonomy" id="1975094"/>
    <lineage>
        <taxon>Bacteria</taxon>
        <taxon>Katanobacteria</taxon>
    </lineage>
</organism>
<gene>
    <name evidence="12" type="ORF">COX05_01065</name>
</gene>
<dbReference type="EMBL" id="PCSU01000014">
    <property type="protein sequence ID" value="PIP56808.1"/>
    <property type="molecule type" value="Genomic_DNA"/>
</dbReference>
<keyword evidence="3" id="KW-1003">Cell membrane</keyword>
<evidence type="ECO:0000256" key="4">
    <source>
        <dbReference type="ARBA" id="ARBA00022692"/>
    </source>
</evidence>
<evidence type="ECO:0000256" key="3">
    <source>
        <dbReference type="ARBA" id="ARBA00022475"/>
    </source>
</evidence>
<comment type="subcellular location">
    <subcellularLocation>
        <location evidence="1">Cell membrane</location>
        <topology evidence="1">Multi-pass membrane protein</topology>
    </subcellularLocation>
    <subcellularLocation>
        <location evidence="9">Membrane</location>
        <topology evidence="9">Multi-pass membrane protein</topology>
    </subcellularLocation>
</comment>
<dbReference type="GO" id="GO:0005886">
    <property type="term" value="C:plasma membrane"/>
    <property type="evidence" value="ECO:0007669"/>
    <property type="project" value="UniProtKB-SubCell"/>
</dbReference>
<keyword evidence="8" id="KW-0143">Chaperone</keyword>
<sequence>MLGIIWNTIIKAPIVTTLLWLTNLTGSAGIAIILLTVIIQVIFIPLRVPSIKSSLKMKKIKPELDKLKDTHKGDKMAQGQAQMDLYKKHGINPWGGILPLLLSLPILIALYQVIMTTLVSVEGLPTTFLWLDVTKADPFYILPLLVAGSQFLSMKQLTSTPQTTAVEQKLEKKDGSGVDMAQQMQTQMMYLMPAMTGFITLTLPAGVGLYWITSVLFAIIQQKFVQEKFYAEAEQTQQHGS</sequence>
<dbReference type="AlphaFoldDB" id="A0A2H0BIG9"/>
<evidence type="ECO:0000313" key="12">
    <source>
        <dbReference type="EMBL" id="PIP56808.1"/>
    </source>
</evidence>
<keyword evidence="6 10" id="KW-1133">Transmembrane helix</keyword>
<dbReference type="CDD" id="cd20070">
    <property type="entry name" value="5TM_YidC_Alb3"/>
    <property type="match status" value="1"/>
</dbReference>
<feature type="transmembrane region" description="Helical" evidence="10">
    <location>
        <begin position="97"/>
        <end position="121"/>
    </location>
</feature>
<dbReference type="GO" id="GO:0051205">
    <property type="term" value="P:protein insertion into membrane"/>
    <property type="evidence" value="ECO:0007669"/>
    <property type="project" value="TreeGrafter"/>
</dbReference>
<dbReference type="InterPro" id="IPR001708">
    <property type="entry name" value="YidC/ALB3/OXA1/COX18"/>
</dbReference>
<evidence type="ECO:0000256" key="5">
    <source>
        <dbReference type="ARBA" id="ARBA00022927"/>
    </source>
</evidence>
<dbReference type="Pfam" id="PF02096">
    <property type="entry name" value="60KD_IMP"/>
    <property type="match status" value="1"/>
</dbReference>
<feature type="domain" description="Membrane insertase YidC/Oxa/ALB C-terminal" evidence="11">
    <location>
        <begin position="29"/>
        <end position="226"/>
    </location>
</feature>
<evidence type="ECO:0000259" key="11">
    <source>
        <dbReference type="Pfam" id="PF02096"/>
    </source>
</evidence>
<name>A0A2H0BIG9_UNCKA</name>
<dbReference type="NCBIfam" id="TIGR03592">
    <property type="entry name" value="yidC_oxa1_cterm"/>
    <property type="match status" value="1"/>
</dbReference>
<evidence type="ECO:0000313" key="13">
    <source>
        <dbReference type="Proteomes" id="UP000228495"/>
    </source>
</evidence>
<protein>
    <recommendedName>
        <fullName evidence="11">Membrane insertase YidC/Oxa/ALB C-terminal domain-containing protein</fullName>
    </recommendedName>
</protein>
<evidence type="ECO:0000256" key="9">
    <source>
        <dbReference type="RuleBase" id="RU003945"/>
    </source>
</evidence>
<evidence type="ECO:0000256" key="6">
    <source>
        <dbReference type="ARBA" id="ARBA00022989"/>
    </source>
</evidence>
<keyword evidence="2" id="KW-0813">Transport</keyword>
<feature type="transmembrane region" description="Helical" evidence="10">
    <location>
        <begin position="28"/>
        <end position="48"/>
    </location>
</feature>
<dbReference type="PANTHER" id="PTHR12428">
    <property type="entry name" value="OXA1"/>
    <property type="match status" value="1"/>
</dbReference>
<evidence type="ECO:0000256" key="7">
    <source>
        <dbReference type="ARBA" id="ARBA00023136"/>
    </source>
</evidence>
<accession>A0A2H0BIG9</accession>
<keyword evidence="5" id="KW-0653">Protein transport</keyword>
<dbReference type="PANTHER" id="PTHR12428:SF65">
    <property type="entry name" value="CYTOCHROME C OXIDASE ASSEMBLY PROTEIN COX18, MITOCHONDRIAL"/>
    <property type="match status" value="1"/>
</dbReference>
<dbReference type="InterPro" id="IPR028055">
    <property type="entry name" value="YidC/Oxa/ALB_C"/>
</dbReference>
<evidence type="ECO:0000256" key="1">
    <source>
        <dbReference type="ARBA" id="ARBA00004651"/>
    </source>
</evidence>
<feature type="transmembrane region" description="Helical" evidence="10">
    <location>
        <begin position="198"/>
        <end position="220"/>
    </location>
</feature>
<keyword evidence="7 10" id="KW-0472">Membrane</keyword>
<dbReference type="InterPro" id="IPR047196">
    <property type="entry name" value="YidC_ALB_C"/>
</dbReference>
<keyword evidence="4 9" id="KW-0812">Transmembrane</keyword>
<evidence type="ECO:0000256" key="2">
    <source>
        <dbReference type="ARBA" id="ARBA00022448"/>
    </source>
</evidence>
<dbReference type="GO" id="GO:0032977">
    <property type="term" value="F:membrane insertase activity"/>
    <property type="evidence" value="ECO:0007669"/>
    <property type="project" value="InterPro"/>
</dbReference>
<comment type="similarity">
    <text evidence="9">Belongs to the OXA1/ALB3/YidC family.</text>
</comment>
<dbReference type="Proteomes" id="UP000228495">
    <property type="component" value="Unassembled WGS sequence"/>
</dbReference>
<proteinExistence type="inferred from homology"/>
<evidence type="ECO:0000256" key="8">
    <source>
        <dbReference type="ARBA" id="ARBA00023186"/>
    </source>
</evidence>
<reference evidence="12 13" key="1">
    <citation type="submission" date="2017-09" db="EMBL/GenBank/DDBJ databases">
        <title>Depth-based differentiation of microbial function through sediment-hosted aquifers and enrichment of novel symbionts in the deep terrestrial subsurface.</title>
        <authorList>
            <person name="Probst A.J."/>
            <person name="Ladd B."/>
            <person name="Jarett J.K."/>
            <person name="Geller-Mcgrath D.E."/>
            <person name="Sieber C.M."/>
            <person name="Emerson J.B."/>
            <person name="Anantharaman K."/>
            <person name="Thomas B.C."/>
            <person name="Malmstrom R."/>
            <person name="Stieglmeier M."/>
            <person name="Klingl A."/>
            <person name="Woyke T."/>
            <person name="Ryan C.M."/>
            <person name="Banfield J.F."/>
        </authorList>
    </citation>
    <scope>NUCLEOTIDE SEQUENCE [LARGE SCALE GENOMIC DNA]</scope>
    <source>
        <strain evidence="12">CG22_combo_CG10-13_8_21_14_all_39_12</strain>
    </source>
</reference>
<dbReference type="GO" id="GO:0015031">
    <property type="term" value="P:protein transport"/>
    <property type="evidence" value="ECO:0007669"/>
    <property type="project" value="UniProtKB-KW"/>
</dbReference>
<comment type="caution">
    <text evidence="12">The sequence shown here is derived from an EMBL/GenBank/DDBJ whole genome shotgun (WGS) entry which is preliminary data.</text>
</comment>
<dbReference type="PRINTS" id="PR00701">
    <property type="entry name" value="60KDINNERMP"/>
</dbReference>
<evidence type="ECO:0000256" key="10">
    <source>
        <dbReference type="SAM" id="Phobius"/>
    </source>
</evidence>